<dbReference type="PANTHER" id="PTHR24089">
    <property type="entry name" value="SOLUTE CARRIER FAMILY 25"/>
    <property type="match status" value="1"/>
</dbReference>
<dbReference type="RefSeq" id="XP_010423959.1">
    <property type="nucleotide sequence ID" value="XM_010425657.2"/>
</dbReference>
<gene>
    <name evidence="9" type="primary">LOC104708999</name>
</gene>
<feature type="repeat" description="Solcar" evidence="6">
    <location>
        <begin position="305"/>
        <end position="385"/>
    </location>
</feature>
<dbReference type="PROSITE" id="PS50920">
    <property type="entry name" value="SOLCAR"/>
    <property type="match status" value="3"/>
</dbReference>
<dbReference type="Pfam" id="PF00153">
    <property type="entry name" value="Mito_carr"/>
    <property type="match status" value="3"/>
</dbReference>
<keyword evidence="5 6" id="KW-0472">Membrane</keyword>
<dbReference type="InterPro" id="IPR018108">
    <property type="entry name" value="MCP_transmembrane"/>
</dbReference>
<reference evidence="8" key="1">
    <citation type="journal article" date="2014" name="Nat. Commun.">
        <title>The emerging biofuel crop Camelina sativa retains a highly undifferentiated hexaploid genome structure.</title>
        <authorList>
            <person name="Kagale S."/>
            <person name="Koh C."/>
            <person name="Nixon J."/>
            <person name="Bollina V."/>
            <person name="Clarke W.E."/>
            <person name="Tuteja R."/>
            <person name="Spillane C."/>
            <person name="Robinson S.J."/>
            <person name="Links M.G."/>
            <person name="Clarke C."/>
            <person name="Higgins E.E."/>
            <person name="Huebert T."/>
            <person name="Sharpe A.G."/>
            <person name="Parkin I.A."/>
        </authorList>
    </citation>
    <scope>NUCLEOTIDE SEQUENCE [LARGE SCALE GENOMIC DNA]</scope>
    <source>
        <strain evidence="8">cv. DH55</strain>
    </source>
</reference>
<evidence type="ECO:0000256" key="6">
    <source>
        <dbReference type="PROSITE-ProRule" id="PRU00282"/>
    </source>
</evidence>
<keyword evidence="2 7" id="KW-0813">Transport</keyword>
<feature type="repeat" description="Solcar" evidence="6">
    <location>
        <begin position="112"/>
        <end position="203"/>
    </location>
</feature>
<evidence type="ECO:0000256" key="4">
    <source>
        <dbReference type="ARBA" id="ARBA00022737"/>
    </source>
</evidence>
<name>A0ABM0TC21_CAMSA</name>
<evidence type="ECO:0000313" key="9">
    <source>
        <dbReference type="RefSeq" id="XP_010423959.1"/>
    </source>
</evidence>
<keyword evidence="3 6" id="KW-0812">Transmembrane</keyword>
<sequence length="413" mass="44938">MGEEKSLLQFRSVPSLRTSDFALTEEPSWSLMENNVSSNRRTRNKRSGGGGFTNFTSLSVATRRDRKESQFNGGNGGAFASVSVVIRKEEDEFAPTSAQLLKNPIALLSFVPKDAALFFAGAFAGAAAKSVTAPLDRIKLLMQTHGVRAGQQSAKKAIGFIEAITLIGKEGLKGYWKGNLPQVIRIVPYSAVQLFAYETYKKLFKGKDGQLTVLGRLGAGACAGMTSTLITYPLDVLRLRLAVEPGYRTMSQVALNMLREEGLASFYKGLGPSLLSIAPYIAINFCVFDLVKKSLPEKYQQKTQSSLLTAVVAAAIATGTCYPLDTIRRQMQLKGTPYKSVLDAFSGIVAREGVIGLYRGFVPNALKSMPNSSIKLTTFDIVKKLIAASEKEFQRIADDNRKKASPNTTDEQT</sequence>
<comment type="similarity">
    <text evidence="7">Belongs to the mitochondrial carrier (TC 2.A.29) family.</text>
</comment>
<dbReference type="InterPro" id="IPR023395">
    <property type="entry name" value="MCP_dom_sf"/>
</dbReference>
<evidence type="ECO:0000256" key="3">
    <source>
        <dbReference type="ARBA" id="ARBA00022692"/>
    </source>
</evidence>
<protein>
    <submittedName>
        <fullName evidence="9">Thylakoid ADP,ATP carrier protein, chloroplastic-like</fullName>
    </submittedName>
</protein>
<keyword evidence="4" id="KW-0677">Repeat</keyword>
<evidence type="ECO:0000313" key="8">
    <source>
        <dbReference type="Proteomes" id="UP000694864"/>
    </source>
</evidence>
<evidence type="ECO:0000256" key="1">
    <source>
        <dbReference type="ARBA" id="ARBA00004141"/>
    </source>
</evidence>
<feature type="repeat" description="Solcar" evidence="6">
    <location>
        <begin position="211"/>
        <end position="294"/>
    </location>
</feature>
<dbReference type="GeneID" id="104708999"/>
<dbReference type="InterPro" id="IPR002067">
    <property type="entry name" value="MCP"/>
</dbReference>
<dbReference type="Gene3D" id="1.50.40.10">
    <property type="entry name" value="Mitochondrial carrier domain"/>
    <property type="match status" value="1"/>
</dbReference>
<accession>A0ABM0TC21</accession>
<proteinExistence type="inferred from homology"/>
<organism evidence="8 9">
    <name type="scientific">Camelina sativa</name>
    <name type="common">False flax</name>
    <name type="synonym">Myagrum sativum</name>
    <dbReference type="NCBI Taxonomy" id="90675"/>
    <lineage>
        <taxon>Eukaryota</taxon>
        <taxon>Viridiplantae</taxon>
        <taxon>Streptophyta</taxon>
        <taxon>Embryophyta</taxon>
        <taxon>Tracheophyta</taxon>
        <taxon>Spermatophyta</taxon>
        <taxon>Magnoliopsida</taxon>
        <taxon>eudicotyledons</taxon>
        <taxon>Gunneridae</taxon>
        <taxon>Pentapetalae</taxon>
        <taxon>rosids</taxon>
        <taxon>malvids</taxon>
        <taxon>Brassicales</taxon>
        <taxon>Brassicaceae</taxon>
        <taxon>Camelineae</taxon>
        <taxon>Camelina</taxon>
    </lineage>
</organism>
<reference evidence="9" key="2">
    <citation type="submission" date="2025-08" db="UniProtKB">
        <authorList>
            <consortium name="RefSeq"/>
        </authorList>
    </citation>
    <scope>IDENTIFICATION</scope>
    <source>
        <tissue evidence="9">Leaf</tissue>
    </source>
</reference>
<comment type="subcellular location">
    <subcellularLocation>
        <location evidence="1">Membrane</location>
        <topology evidence="1">Multi-pass membrane protein</topology>
    </subcellularLocation>
</comment>
<evidence type="ECO:0000256" key="2">
    <source>
        <dbReference type="ARBA" id="ARBA00022448"/>
    </source>
</evidence>
<dbReference type="Proteomes" id="UP000694864">
    <property type="component" value="Chromosome 8"/>
</dbReference>
<keyword evidence="8" id="KW-1185">Reference proteome</keyword>
<dbReference type="SUPFAM" id="SSF103506">
    <property type="entry name" value="Mitochondrial carrier"/>
    <property type="match status" value="1"/>
</dbReference>
<dbReference type="PRINTS" id="PR00926">
    <property type="entry name" value="MITOCARRIER"/>
</dbReference>
<evidence type="ECO:0000256" key="7">
    <source>
        <dbReference type="RuleBase" id="RU000488"/>
    </source>
</evidence>
<evidence type="ECO:0000256" key="5">
    <source>
        <dbReference type="ARBA" id="ARBA00023136"/>
    </source>
</evidence>